<accession>A0A3P7MXP3</accession>
<evidence type="ECO:0000313" key="2">
    <source>
        <dbReference type="Proteomes" id="UP000271889"/>
    </source>
</evidence>
<dbReference type="AlphaFoldDB" id="A0A3P7MXP3"/>
<keyword evidence="2" id="KW-1185">Reference proteome</keyword>
<gene>
    <name evidence="1" type="ORF">CGOC_LOCUS12695</name>
</gene>
<dbReference type="EMBL" id="UYRV01125039">
    <property type="protein sequence ID" value="VDN34644.1"/>
    <property type="molecule type" value="Genomic_DNA"/>
</dbReference>
<organism evidence="1 2">
    <name type="scientific">Cylicostephanus goldi</name>
    <name type="common">Nematode worm</name>
    <dbReference type="NCBI Taxonomy" id="71465"/>
    <lineage>
        <taxon>Eukaryota</taxon>
        <taxon>Metazoa</taxon>
        <taxon>Ecdysozoa</taxon>
        <taxon>Nematoda</taxon>
        <taxon>Chromadorea</taxon>
        <taxon>Rhabditida</taxon>
        <taxon>Rhabditina</taxon>
        <taxon>Rhabditomorpha</taxon>
        <taxon>Strongyloidea</taxon>
        <taxon>Strongylidae</taxon>
        <taxon>Cylicostephanus</taxon>
    </lineage>
</organism>
<evidence type="ECO:0000313" key="1">
    <source>
        <dbReference type="EMBL" id="VDN34644.1"/>
    </source>
</evidence>
<reference evidence="1 2" key="1">
    <citation type="submission" date="2018-11" db="EMBL/GenBank/DDBJ databases">
        <authorList>
            <consortium name="Pathogen Informatics"/>
        </authorList>
    </citation>
    <scope>NUCLEOTIDE SEQUENCE [LARGE SCALE GENOMIC DNA]</scope>
</reference>
<dbReference type="Proteomes" id="UP000271889">
    <property type="component" value="Unassembled WGS sequence"/>
</dbReference>
<proteinExistence type="predicted"/>
<sequence length="129" mass="14389">MLTQHIIRSDVVMVRDFCGNAQFFRYWLKGFGSAIISIRIHSDLEKPFCNGEAKVPSDEGNAALMRQFSELKGSAMVSQDALQTEALNCIDNFDEKDCDSTFALNYTKTTNIKVAASAASHYGERLKKV</sequence>
<protein>
    <submittedName>
        <fullName evidence="1">Uncharacterized protein</fullName>
    </submittedName>
</protein>
<name>A0A3P7MXP3_CYLGO</name>